<protein>
    <submittedName>
        <fullName evidence="2">Uncharacterized protein</fullName>
    </submittedName>
</protein>
<dbReference type="STRING" id="573061.Clocel_3104"/>
<keyword evidence="1" id="KW-0812">Transmembrane</keyword>
<dbReference type="AlphaFoldDB" id="D9STR0"/>
<proteinExistence type="predicted"/>
<name>D9STR0_CLOC7</name>
<accession>D9STR0</accession>
<keyword evidence="1" id="KW-1133">Transmembrane helix</keyword>
<dbReference type="RefSeq" id="WP_010075892.1">
    <property type="nucleotide sequence ID" value="NC_014393.1"/>
</dbReference>
<dbReference type="Proteomes" id="UP000002730">
    <property type="component" value="Chromosome"/>
</dbReference>
<dbReference type="OrthoDB" id="2413078at2"/>
<reference evidence="2 3" key="1">
    <citation type="submission" date="2010-08" db="EMBL/GenBank/DDBJ databases">
        <title>Complete sequence of Clostridium cellulovorans 743B.</title>
        <authorList>
            <consortium name="US DOE Joint Genome Institute"/>
            <person name="Lucas S."/>
            <person name="Copeland A."/>
            <person name="Lapidus A."/>
            <person name="Cheng J.-F."/>
            <person name="Bruce D."/>
            <person name="Goodwin L."/>
            <person name="Pitluck S."/>
            <person name="Chertkov O."/>
            <person name="Detter J.C."/>
            <person name="Han C."/>
            <person name="Tapia R."/>
            <person name="Land M."/>
            <person name="Hauser L."/>
            <person name="Chang Y.-J."/>
            <person name="Jeffries C."/>
            <person name="Kyrpides N."/>
            <person name="Ivanova N."/>
            <person name="Mikhailova N."/>
            <person name="Hemme C.L."/>
            <person name="Woyke T."/>
        </authorList>
    </citation>
    <scope>NUCLEOTIDE SEQUENCE [LARGE SCALE GENOMIC DNA]</scope>
    <source>
        <strain evidence="3">ATCC 35296 / DSM 3052 / OCM 3 / 743B</strain>
    </source>
</reference>
<evidence type="ECO:0000313" key="2">
    <source>
        <dbReference type="EMBL" id="ADL52794.1"/>
    </source>
</evidence>
<keyword evidence="1" id="KW-0472">Membrane</keyword>
<dbReference type="HOGENOM" id="CLU_177634_1_0_9"/>
<evidence type="ECO:0000256" key="1">
    <source>
        <dbReference type="SAM" id="Phobius"/>
    </source>
</evidence>
<organism evidence="2 3">
    <name type="scientific">Clostridium cellulovorans (strain ATCC 35296 / DSM 3052 / OCM 3 / 743B)</name>
    <dbReference type="NCBI Taxonomy" id="573061"/>
    <lineage>
        <taxon>Bacteria</taxon>
        <taxon>Bacillati</taxon>
        <taxon>Bacillota</taxon>
        <taxon>Clostridia</taxon>
        <taxon>Eubacteriales</taxon>
        <taxon>Clostridiaceae</taxon>
        <taxon>Clostridium</taxon>
    </lineage>
</organism>
<dbReference type="EMBL" id="CP002160">
    <property type="protein sequence ID" value="ADL52794.1"/>
    <property type="molecule type" value="Genomic_DNA"/>
</dbReference>
<sequence length="80" mass="9035">MAALIAVVICVLFLILQHILSRRKHSFLGLICPTLIVVCGIWFVLFIAKPGTEKQWIFKFVILLGFSLVVYFEGKGKAKK</sequence>
<gene>
    <name evidence="2" type="ordered locus">Clocel_3104</name>
</gene>
<feature type="transmembrane region" description="Helical" evidence="1">
    <location>
        <begin position="27"/>
        <end position="47"/>
    </location>
</feature>
<dbReference type="KEGG" id="ccb:Clocel_3104"/>
<feature type="transmembrane region" description="Helical" evidence="1">
    <location>
        <begin position="56"/>
        <end position="72"/>
    </location>
</feature>
<keyword evidence="3" id="KW-1185">Reference proteome</keyword>
<evidence type="ECO:0000313" key="3">
    <source>
        <dbReference type="Proteomes" id="UP000002730"/>
    </source>
</evidence>